<dbReference type="CDD" id="cd17913">
    <property type="entry name" value="DEXQc_Suv3"/>
    <property type="match status" value="1"/>
</dbReference>
<dbReference type="Pfam" id="PF00271">
    <property type="entry name" value="Helicase_C"/>
    <property type="match status" value="1"/>
</dbReference>
<evidence type="ECO:0000256" key="4">
    <source>
        <dbReference type="ARBA" id="ARBA00004436"/>
    </source>
</evidence>
<dbReference type="InterPro" id="IPR001650">
    <property type="entry name" value="Helicase_C-like"/>
</dbReference>
<evidence type="ECO:0000256" key="18">
    <source>
        <dbReference type="ARBA" id="ARBA00047984"/>
    </source>
</evidence>
<comment type="subcellular location">
    <subcellularLocation>
        <location evidence="4">Mitochondrion matrix</location>
        <location evidence="4">Mitochondrion nucleoid</location>
    </subcellularLocation>
    <subcellularLocation>
        <location evidence="3">Nucleus</location>
    </subcellularLocation>
</comment>
<keyword evidence="15" id="KW-0804">Transcription</keyword>
<dbReference type="GO" id="GO:0016787">
    <property type="term" value="F:hydrolase activity"/>
    <property type="evidence" value="ECO:0007669"/>
    <property type="project" value="UniProtKB-KW"/>
</dbReference>
<dbReference type="PANTHER" id="PTHR12131:SF1">
    <property type="entry name" value="ATP-DEPENDENT RNA HELICASE SUPV3L1, MITOCHONDRIAL-RELATED"/>
    <property type="match status" value="1"/>
</dbReference>
<evidence type="ECO:0000259" key="22">
    <source>
        <dbReference type="PROSITE" id="PS51194"/>
    </source>
</evidence>
<dbReference type="GO" id="GO:0003677">
    <property type="term" value="F:DNA binding"/>
    <property type="evidence" value="ECO:0007669"/>
    <property type="project" value="UniProtKB-KW"/>
</dbReference>
<comment type="cofactor">
    <cofactor evidence="2">
        <name>Mg(2+)</name>
        <dbReference type="ChEBI" id="CHEBI:18420"/>
    </cofactor>
</comment>
<dbReference type="InterPro" id="IPR036867">
    <property type="entry name" value="R3H_dom_sf"/>
</dbReference>
<evidence type="ECO:0000259" key="20">
    <source>
        <dbReference type="PROSITE" id="PS51032"/>
    </source>
</evidence>
<evidence type="ECO:0000256" key="12">
    <source>
        <dbReference type="ARBA" id="ARBA00023015"/>
    </source>
</evidence>
<dbReference type="InterPro" id="IPR001374">
    <property type="entry name" value="R3H_dom"/>
</dbReference>
<dbReference type="SUPFAM" id="SSF52540">
    <property type="entry name" value="P-loop containing nucleoside triphosphate hydrolases"/>
    <property type="match status" value="1"/>
</dbReference>
<evidence type="ECO:0000256" key="14">
    <source>
        <dbReference type="ARBA" id="ARBA00023128"/>
    </source>
</evidence>
<evidence type="ECO:0000313" key="23">
    <source>
        <dbReference type="EMBL" id="CAD8233890.1"/>
    </source>
</evidence>
<dbReference type="Pfam" id="PF12513">
    <property type="entry name" value="SUV3_C"/>
    <property type="match status" value="1"/>
</dbReference>
<dbReference type="InterPro" id="IPR041082">
    <property type="entry name" value="Suv3_C_1"/>
</dbReference>
<feature type="domain" description="Helicase C-terminal" evidence="22">
    <location>
        <begin position="693"/>
        <end position="855"/>
    </location>
</feature>
<comment type="subunit">
    <text evidence="5">Homodimer; in free form. Component of the mitochondrial degradosome (mtEXO) complex which is a heteropentamer containing 2 copies of SUPV3L1 and 3 copies of PNPT1.</text>
</comment>
<dbReference type="InterPro" id="IPR055206">
    <property type="entry name" value="DEXQc_SUV3"/>
</dbReference>
<dbReference type="InterPro" id="IPR036955">
    <property type="entry name" value="AP2/ERF_dom_sf"/>
</dbReference>
<dbReference type="EC" id="3.6.4.13" evidence="6"/>
<dbReference type="GO" id="GO:0003700">
    <property type="term" value="F:DNA-binding transcription factor activity"/>
    <property type="evidence" value="ECO:0007669"/>
    <property type="project" value="InterPro"/>
</dbReference>
<keyword evidence="9" id="KW-0347">Helicase</keyword>
<feature type="region of interest" description="Disordered" evidence="19">
    <location>
        <begin position="464"/>
        <end position="483"/>
    </location>
</feature>
<dbReference type="SUPFAM" id="SSF54171">
    <property type="entry name" value="DNA-binding domain"/>
    <property type="match status" value="1"/>
</dbReference>
<reference evidence="23" key="1">
    <citation type="submission" date="2021-01" db="EMBL/GenBank/DDBJ databases">
        <authorList>
            <person name="Corre E."/>
            <person name="Pelletier E."/>
            <person name="Niang G."/>
            <person name="Scheremetjew M."/>
            <person name="Finn R."/>
            <person name="Kale V."/>
            <person name="Holt S."/>
            <person name="Cochrane G."/>
            <person name="Meng A."/>
            <person name="Brown T."/>
            <person name="Cohen L."/>
        </authorList>
    </citation>
    <scope>NUCLEOTIDE SEQUENCE</scope>
    <source>
        <strain evidence="23">RCC1614</strain>
    </source>
</reference>
<dbReference type="InterPro" id="IPR027417">
    <property type="entry name" value="P-loop_NTPase"/>
</dbReference>
<feature type="region of interest" description="Disordered" evidence="19">
    <location>
        <begin position="1079"/>
        <end position="1152"/>
    </location>
</feature>
<keyword evidence="13" id="KW-0238">DNA-binding</keyword>
<evidence type="ECO:0000256" key="9">
    <source>
        <dbReference type="ARBA" id="ARBA00022806"/>
    </source>
</evidence>
<dbReference type="Gene3D" id="1.20.58.1080">
    <property type="match status" value="1"/>
</dbReference>
<evidence type="ECO:0000256" key="5">
    <source>
        <dbReference type="ARBA" id="ARBA00011661"/>
    </source>
</evidence>
<dbReference type="AlphaFoldDB" id="A0A7R9XXZ5"/>
<keyword evidence="11" id="KW-0809">Transit peptide</keyword>
<dbReference type="GO" id="GO:0000965">
    <property type="term" value="P:mitochondrial RNA 3'-end processing"/>
    <property type="evidence" value="ECO:0007669"/>
    <property type="project" value="TreeGrafter"/>
</dbReference>
<dbReference type="Gene3D" id="3.30.1370.50">
    <property type="entry name" value="R3H-like domain"/>
    <property type="match status" value="1"/>
</dbReference>
<dbReference type="CDD" id="cd18805">
    <property type="entry name" value="SF2_C_suv3"/>
    <property type="match status" value="1"/>
</dbReference>
<evidence type="ECO:0000256" key="2">
    <source>
        <dbReference type="ARBA" id="ARBA00001946"/>
    </source>
</evidence>
<evidence type="ECO:0000256" key="7">
    <source>
        <dbReference type="ARBA" id="ARBA00022741"/>
    </source>
</evidence>
<evidence type="ECO:0000256" key="11">
    <source>
        <dbReference type="ARBA" id="ARBA00022946"/>
    </source>
</evidence>
<protein>
    <recommendedName>
        <fullName evidence="6">RNA helicase</fullName>
        <ecNumber evidence="6">3.6.4.13</ecNumber>
    </recommendedName>
</protein>
<evidence type="ECO:0000256" key="1">
    <source>
        <dbReference type="ARBA" id="ARBA00001936"/>
    </source>
</evidence>
<feature type="compositionally biased region" description="Polar residues" evidence="19">
    <location>
        <begin position="1141"/>
        <end position="1152"/>
    </location>
</feature>
<proteinExistence type="predicted"/>
<dbReference type="FunFam" id="3.40.50.300:FF:000269">
    <property type="entry name" value="ATP-dependent RNA helicase SUPV3L1, mitochondrial"/>
    <property type="match status" value="1"/>
</dbReference>
<dbReference type="GO" id="GO:0003724">
    <property type="term" value="F:RNA helicase activity"/>
    <property type="evidence" value="ECO:0007669"/>
    <property type="project" value="UniProtKB-EC"/>
</dbReference>
<dbReference type="GO" id="GO:0042645">
    <property type="term" value="C:mitochondrial nucleoid"/>
    <property type="evidence" value="ECO:0007669"/>
    <property type="project" value="UniProtKB-SubCell"/>
</dbReference>
<evidence type="ECO:0000256" key="3">
    <source>
        <dbReference type="ARBA" id="ARBA00004123"/>
    </source>
</evidence>
<evidence type="ECO:0000256" key="17">
    <source>
        <dbReference type="ARBA" id="ARBA00023271"/>
    </source>
</evidence>
<dbReference type="Pfam" id="PF22527">
    <property type="entry name" value="DEXQc_Suv3"/>
    <property type="match status" value="1"/>
</dbReference>
<keyword evidence="14" id="KW-0496">Mitochondrion</keyword>
<evidence type="ECO:0000259" key="21">
    <source>
        <dbReference type="PROSITE" id="PS51061"/>
    </source>
</evidence>
<keyword evidence="12" id="KW-0805">Transcription regulation</keyword>
<gene>
    <name evidence="23" type="ORF">MPUS1402_LOCUS3989</name>
</gene>
<name>A0A7R9XXZ5_MICPS</name>
<dbReference type="Gene3D" id="3.40.50.300">
    <property type="entry name" value="P-loop containing nucleotide triphosphate hydrolases"/>
    <property type="match status" value="2"/>
</dbReference>
<accession>A0A7R9XXZ5</accession>
<comment type="cofactor">
    <cofactor evidence="1">
        <name>Mn(2+)</name>
        <dbReference type="ChEBI" id="CHEBI:29035"/>
    </cofactor>
</comment>
<feature type="compositionally biased region" description="Basic and acidic residues" evidence="19">
    <location>
        <begin position="56"/>
        <end position="85"/>
    </location>
</feature>
<keyword evidence="8" id="KW-0378">Hydrolase</keyword>
<dbReference type="InterPro" id="IPR001471">
    <property type="entry name" value="AP2/ERF_dom"/>
</dbReference>
<dbReference type="PROSITE" id="PS51032">
    <property type="entry name" value="AP2_ERF"/>
    <property type="match status" value="1"/>
</dbReference>
<keyword evidence="7" id="KW-0547">Nucleotide-binding</keyword>
<evidence type="ECO:0000256" key="8">
    <source>
        <dbReference type="ARBA" id="ARBA00022801"/>
    </source>
</evidence>
<evidence type="ECO:0000256" key="13">
    <source>
        <dbReference type="ARBA" id="ARBA00023125"/>
    </source>
</evidence>
<dbReference type="EMBL" id="HBDY01005242">
    <property type="protein sequence ID" value="CAD8233890.1"/>
    <property type="molecule type" value="Transcribed_RNA"/>
</dbReference>
<evidence type="ECO:0000256" key="10">
    <source>
        <dbReference type="ARBA" id="ARBA00022840"/>
    </source>
</evidence>
<dbReference type="GO" id="GO:0045025">
    <property type="term" value="C:mitochondrial degradosome"/>
    <property type="evidence" value="ECO:0007669"/>
    <property type="project" value="TreeGrafter"/>
</dbReference>
<dbReference type="PROSITE" id="PS51061">
    <property type="entry name" value="R3H"/>
    <property type="match status" value="1"/>
</dbReference>
<feature type="domain" description="AP2/ERF" evidence="20">
    <location>
        <begin position="94"/>
        <end position="153"/>
    </location>
</feature>
<dbReference type="InterPro" id="IPR050699">
    <property type="entry name" value="RNA-DNA_Helicase"/>
</dbReference>
<dbReference type="InterPro" id="IPR022192">
    <property type="entry name" value="SUV3_C"/>
</dbReference>
<evidence type="ECO:0000256" key="16">
    <source>
        <dbReference type="ARBA" id="ARBA00023242"/>
    </source>
</evidence>
<organism evidence="23">
    <name type="scientific">Micromonas pusilla</name>
    <name type="common">Picoplanktonic green alga</name>
    <name type="synonym">Chromulina pusilla</name>
    <dbReference type="NCBI Taxonomy" id="38833"/>
    <lineage>
        <taxon>Eukaryota</taxon>
        <taxon>Viridiplantae</taxon>
        <taxon>Chlorophyta</taxon>
        <taxon>Mamiellophyceae</taxon>
        <taxon>Mamiellales</taxon>
        <taxon>Mamiellaceae</taxon>
        <taxon>Micromonas</taxon>
    </lineage>
</organism>
<feature type="compositionally biased region" description="Low complexity" evidence="19">
    <location>
        <begin position="1082"/>
        <end position="1091"/>
    </location>
</feature>
<dbReference type="SUPFAM" id="SSF82708">
    <property type="entry name" value="R3H domain"/>
    <property type="match status" value="1"/>
</dbReference>
<dbReference type="Pfam" id="PF18147">
    <property type="entry name" value="Suv3_C_1"/>
    <property type="match status" value="1"/>
</dbReference>
<sequence length="1171" mass="127815">MKVSIKPPDAKARYVGTFPTIAEAVEAYNVEAAKLGIASQQLPAGMPAEIAIEPPEPPKKRAHEAKAAKVGVESREAPPETRAGKPGEPAPRKMPKYMKRRDNGKVFAQIKPPGEKVRTVGTFPTLEEAVEAYNVEAAKLDMALQEVPEDTVPQSVKGRKPAKTATTTEAMDAFDELLAETPDSRELKLNLNDRRVGTKAKWDRVNAKAMDKLRAAGVADDISRNEHGEFLLNFKPEVGVPCVLGPFTGEYGLMRAYEEAIGFSLPSPDTSEEENYAVAAKKYGRKRVAVVKGLTTTPEGKYEIHIRVDATTHKNLGTFDTPTDAVRAYNDEARRIGSPTRSLEDLYQRPSFTEIKRRLEDFVDSGQSQVEFPSIFNAYERRLVHSCAFSLGLKSKSRGRSDAKGRVNARARPNEPRFPRRVKVWKPAGWKMKKALAKKLWSLSLSETLSEKLNAALDDALDDDALDDDELDDDDDDDELDDGLDDELDVVARAEHDELKFKTDDAVRREHGGGAKSPEELIELVMDMTNPGRWYPTARTIKRNVHLHVGPTNSGKTWNALQRLKEAESGVYCSPLRLLAWEVAEGLNKKDNLPCDLVTGQEKSRAQNARHVACTVEMADVHKMREIGVIDEGHLMGDAHRGYAFTRALIGLPVKELHVCGDPAMVPLVEKIVAELGDTLTINRYDRLQELNVIETPLKSLKDVEAGDCLVAFSRKAVHQLKDQVEREAEKRACIIYGSLPPEARSKQAELFNNREESGYDVLIASDAIGMGLNLSIRRVIFASMRKFDGEFLRNLEPPEVKQIAGRAGRYGKGSTEGGATTMSADTLPLMKAALAAPVVDLTRCSIAPTLDQIALYCEAKPDAGLVAALSAFTSDAKTSPHYFMNAAEQMTDAAKLVAHLPLSLEDHWMFAVAPVSVADPSSPSARALVTFAEAFVKRGRVSVRIIDSPPMRAPATLAELDVHEQSHAAYDLYLWFSLRCPEVFPERDLAQAMRQMCAAAIDEHLRGGDVDVARLGKDGPSAGLSVFNSRLGKRLNATIAAVQREEEKLEEAGFGEDDDEDGIFSSVSFDAPSQFTAGAALKSSSSSSSHGGHGSGKGKRSKLKRDARGKWTRVCDNGGGGAAKKKAAAAGKLNGGGGRQSSKSAATPAELSTRQLLAELARRGIKGMKE</sequence>
<keyword evidence="17" id="KW-1135">Mitochondrion nucleoid</keyword>
<evidence type="ECO:0000256" key="6">
    <source>
        <dbReference type="ARBA" id="ARBA00012552"/>
    </source>
</evidence>
<evidence type="ECO:0000256" key="19">
    <source>
        <dbReference type="SAM" id="MobiDB-lite"/>
    </source>
</evidence>
<keyword evidence="10" id="KW-0067">ATP-binding</keyword>
<dbReference type="Gene3D" id="1.20.272.40">
    <property type="match status" value="1"/>
</dbReference>
<dbReference type="FunFam" id="3.40.50.300:FF:000957">
    <property type="entry name" value="ATP-dependent RNA helicase SUV3L, mitochondrial"/>
    <property type="match status" value="1"/>
</dbReference>
<feature type="region of interest" description="Disordered" evidence="19">
    <location>
        <begin position="53"/>
        <end position="96"/>
    </location>
</feature>
<dbReference type="Gene3D" id="3.30.730.10">
    <property type="entry name" value="AP2/ERF domain"/>
    <property type="match status" value="1"/>
</dbReference>
<evidence type="ECO:0000256" key="15">
    <source>
        <dbReference type="ARBA" id="ARBA00023163"/>
    </source>
</evidence>
<dbReference type="GO" id="GO:0005524">
    <property type="term" value="F:ATP binding"/>
    <property type="evidence" value="ECO:0007669"/>
    <property type="project" value="UniProtKB-KW"/>
</dbReference>
<dbReference type="InterPro" id="IPR016177">
    <property type="entry name" value="DNA-bd_dom_sf"/>
</dbReference>
<dbReference type="PROSITE" id="PS51194">
    <property type="entry name" value="HELICASE_CTER"/>
    <property type="match status" value="1"/>
</dbReference>
<comment type="catalytic activity">
    <reaction evidence="18">
        <text>ATP + H2O = ADP + phosphate + H(+)</text>
        <dbReference type="Rhea" id="RHEA:13065"/>
        <dbReference type="ChEBI" id="CHEBI:15377"/>
        <dbReference type="ChEBI" id="CHEBI:15378"/>
        <dbReference type="ChEBI" id="CHEBI:30616"/>
        <dbReference type="ChEBI" id="CHEBI:43474"/>
        <dbReference type="ChEBI" id="CHEBI:456216"/>
        <dbReference type="EC" id="3.6.4.13"/>
    </reaction>
</comment>
<feature type="domain" description="R3H" evidence="21">
    <location>
        <begin position="349"/>
        <end position="412"/>
    </location>
</feature>
<dbReference type="InterPro" id="IPR044774">
    <property type="entry name" value="Suv3_DEXQc"/>
</dbReference>
<dbReference type="GO" id="GO:0005634">
    <property type="term" value="C:nucleus"/>
    <property type="evidence" value="ECO:0007669"/>
    <property type="project" value="UniProtKB-SubCell"/>
</dbReference>
<dbReference type="PANTHER" id="PTHR12131">
    <property type="entry name" value="ATP-DEPENDENT RNA AND DNA HELICASE"/>
    <property type="match status" value="1"/>
</dbReference>
<dbReference type="SMART" id="SM00490">
    <property type="entry name" value="HELICc"/>
    <property type="match status" value="1"/>
</dbReference>
<keyword evidence="16" id="KW-0539">Nucleus</keyword>
<dbReference type="Pfam" id="PF01424">
    <property type="entry name" value="R3H"/>
    <property type="match status" value="1"/>
</dbReference>